<feature type="domain" description="Biopterin-dependent aromatic amino acid hydroxylase family profile" evidence="7">
    <location>
        <begin position="1"/>
        <end position="246"/>
    </location>
</feature>
<name>A0ABT9BCX6_9BACT</name>
<keyword evidence="3" id="KW-0479">Metal-binding</keyword>
<proteinExistence type="inferred from homology"/>
<organism evidence="8 9">
    <name type="scientific">Hymenobacter aranciens</name>
    <dbReference type="NCBI Taxonomy" id="3063996"/>
    <lineage>
        <taxon>Bacteria</taxon>
        <taxon>Pseudomonadati</taxon>
        <taxon>Bacteroidota</taxon>
        <taxon>Cytophagia</taxon>
        <taxon>Cytophagales</taxon>
        <taxon>Hymenobacteraceae</taxon>
        <taxon>Hymenobacter</taxon>
    </lineage>
</organism>
<evidence type="ECO:0000313" key="8">
    <source>
        <dbReference type="EMBL" id="MDO7876112.1"/>
    </source>
</evidence>
<dbReference type="SUPFAM" id="SSF56534">
    <property type="entry name" value="Aromatic aminoacid monoxygenases, catalytic and oligomerization domains"/>
    <property type="match status" value="1"/>
</dbReference>
<evidence type="ECO:0000256" key="2">
    <source>
        <dbReference type="ARBA" id="ARBA00009712"/>
    </source>
</evidence>
<accession>A0ABT9BCX6</accession>
<dbReference type="RefSeq" id="WP_305007464.1">
    <property type="nucleotide sequence ID" value="NZ_JAUQSY010000009.1"/>
</dbReference>
<comment type="similarity">
    <text evidence="2">Belongs to the biopterin-dependent aromatic amino acid hydroxylase family.</text>
</comment>
<keyword evidence="5" id="KW-0408">Iron</keyword>
<dbReference type="InterPro" id="IPR036951">
    <property type="entry name" value="ArAA_hydroxylase_sf"/>
</dbReference>
<dbReference type="Gene3D" id="1.10.800.10">
    <property type="entry name" value="Aromatic amino acid hydroxylase"/>
    <property type="match status" value="1"/>
</dbReference>
<dbReference type="InterPro" id="IPR001273">
    <property type="entry name" value="ArAA_hydroxylase"/>
</dbReference>
<keyword evidence="9" id="KW-1185">Reference proteome</keyword>
<gene>
    <name evidence="8" type="ORF">Q5H93_15315</name>
</gene>
<reference evidence="8" key="1">
    <citation type="submission" date="2023-07" db="EMBL/GenBank/DDBJ databases">
        <authorList>
            <person name="Kim M.K."/>
        </authorList>
    </citation>
    <scope>NUCLEOTIDE SEQUENCE</scope>
    <source>
        <strain evidence="8">ASUV-10-1</strain>
    </source>
</reference>
<evidence type="ECO:0000256" key="6">
    <source>
        <dbReference type="ARBA" id="ARBA00023033"/>
    </source>
</evidence>
<keyword evidence="6" id="KW-0503">Monooxygenase</keyword>
<protein>
    <submittedName>
        <fullName evidence="8">Phenylalanine-4-hydroxylase</fullName>
    </submittedName>
</protein>
<evidence type="ECO:0000256" key="1">
    <source>
        <dbReference type="ARBA" id="ARBA00001954"/>
    </source>
</evidence>
<dbReference type="PROSITE" id="PS51410">
    <property type="entry name" value="BH4_AAA_HYDROXYL_2"/>
    <property type="match status" value="1"/>
</dbReference>
<dbReference type="InterPro" id="IPR019774">
    <property type="entry name" value="Aromatic-AA_hydroxylase_C"/>
</dbReference>
<dbReference type="EMBL" id="JAUQSY010000009">
    <property type="protein sequence ID" value="MDO7876112.1"/>
    <property type="molecule type" value="Genomic_DNA"/>
</dbReference>
<dbReference type="Pfam" id="PF00351">
    <property type="entry name" value="Biopterin_H"/>
    <property type="match status" value="1"/>
</dbReference>
<dbReference type="InterPro" id="IPR018301">
    <property type="entry name" value="ArAA_hydroxylase_Fe/CU_BS"/>
</dbReference>
<comment type="caution">
    <text evidence="8">The sequence shown here is derived from an EMBL/GenBank/DDBJ whole genome shotgun (WGS) entry which is preliminary data.</text>
</comment>
<evidence type="ECO:0000256" key="3">
    <source>
        <dbReference type="ARBA" id="ARBA00022723"/>
    </source>
</evidence>
<evidence type="ECO:0000256" key="4">
    <source>
        <dbReference type="ARBA" id="ARBA00023002"/>
    </source>
</evidence>
<sequence>MFKLPHNPATAYSAQDQLVWKILFDRQTALLHRRAAPVFSEGLARLGLRRDAIPEIRALSEQVQVLSGWQLVPFGQQVDLTTFFGLLAERKFPVVTRLRLMRDFDFTSAPDLFHDLFGHVPMLLDAAFANFLHELGQAAQVLPAADTVTRRQLWALYFFTAEFGLVRHDNKLRLYGAGLLSSAGEIHHCMDEETPRSDFDLSTVLSTPVLDTRFQNQYFVLPDWEQLASYAAELTGLLATDWRQAA</sequence>
<dbReference type="Proteomes" id="UP001176429">
    <property type="component" value="Unassembled WGS sequence"/>
</dbReference>
<dbReference type="PROSITE" id="PS00367">
    <property type="entry name" value="BH4_AAA_HYDROXYL_1"/>
    <property type="match status" value="1"/>
</dbReference>
<dbReference type="PANTHER" id="PTHR11473:SF24">
    <property type="entry name" value="PHENYLALANINE-4-HYDROXYLASE"/>
    <property type="match status" value="1"/>
</dbReference>
<keyword evidence="4" id="KW-0560">Oxidoreductase</keyword>
<dbReference type="PRINTS" id="PR00372">
    <property type="entry name" value="FYWHYDRXLASE"/>
</dbReference>
<comment type="cofactor">
    <cofactor evidence="1">
        <name>Fe(2+)</name>
        <dbReference type="ChEBI" id="CHEBI:29033"/>
    </cofactor>
</comment>
<evidence type="ECO:0000313" key="9">
    <source>
        <dbReference type="Proteomes" id="UP001176429"/>
    </source>
</evidence>
<dbReference type="PANTHER" id="PTHR11473">
    <property type="entry name" value="AROMATIC AMINO ACID HYDROXYLASE"/>
    <property type="match status" value="1"/>
</dbReference>
<evidence type="ECO:0000256" key="5">
    <source>
        <dbReference type="ARBA" id="ARBA00023004"/>
    </source>
</evidence>
<evidence type="ECO:0000259" key="7">
    <source>
        <dbReference type="PROSITE" id="PS51410"/>
    </source>
</evidence>
<dbReference type="InterPro" id="IPR036329">
    <property type="entry name" value="Aro-AA_hydroxylase_C_sf"/>
</dbReference>